<dbReference type="InterPro" id="IPR006047">
    <property type="entry name" value="GH13_cat_dom"/>
</dbReference>
<sequence length="727" mass="82087">MSHSAQPVTSVQAVWPGRPYPLGATWDGLGVNFALYSQHAEAVELVLFDHPDDPAPSRTIEVTERTGPIWHVYLPGLRPGQLYGYRVYGPYRPEEGHRFNPNKVLLDPYAKAIGRPLRWHDSLFGYKIGDPAGDLSFSEEDSAPYAPLGAVVEGCFEWGDDRPPRIPWEDTIIYETHVKGITKLHPEVPEPLRGTYLGLTCEPVLEHLKQLGVTTIQLLPVHAKVHDRHLVERGLRNYWGYNPLCYFAPEPEYATNGPISAVREFKMMVRALHAAGFEVIVDVVYNHTGEGGVLGPTLSFRGIDNRAYYKADPNNPRFLVDYTGTGNTLDVGNPYVIQLIMDSLRYWVTEMHVDGFRFDLAAALARELYDVDMLSTFFQVIQQDPVLSQVKLIAEPWDVGPGGYQVGHFPWQWTEWNGRYRDAVRRFWRGDRGLNGEFATRFAGSSDLYERSGRRPFASINFVTAHDGFTLEDLVSYTKKHNEANLEGNRDGMDENYSTNCGVEGPTQDPSVLACREALKRSLISTLFLSQGVPMLLGGDELSRTQHGNNNAYCQDNEISWYNWQLDTRKQQFLEFVRQTIWFRKQHRSFRRRHFLTGLPNGGEAPDAVWWHPEGRPMRHEDWTNPELTAFGLLLHGDAIQGTDEHGRPFRDDTFLILFNNGSEAVPVVVPEVCSCGKPHHWEVVPVFQRNVEPPTCAPGETLSLPPGVLTVLVAVPPFSDGNTEPA</sequence>
<name>D0MJW0_RHOM4</name>
<dbReference type="Gene3D" id="3.20.20.80">
    <property type="entry name" value="Glycosidases"/>
    <property type="match status" value="1"/>
</dbReference>
<dbReference type="RefSeq" id="WP_012844379.1">
    <property type="nucleotide sequence ID" value="NC_013501.1"/>
</dbReference>
<keyword evidence="3" id="KW-0326">Glycosidase</keyword>
<dbReference type="OrthoDB" id="9761875at2"/>
<dbReference type="InterPro" id="IPR014756">
    <property type="entry name" value="Ig_E-set"/>
</dbReference>
<dbReference type="InterPro" id="IPR011837">
    <property type="entry name" value="Glycogen_debranch_GlgX"/>
</dbReference>
<proteinExistence type="inferred from homology"/>
<dbReference type="Pfam" id="PF00128">
    <property type="entry name" value="Alpha-amylase"/>
    <property type="match status" value="1"/>
</dbReference>
<dbReference type="NCBIfam" id="TIGR02100">
    <property type="entry name" value="glgX_debranch"/>
    <property type="match status" value="1"/>
</dbReference>
<dbReference type="EMBL" id="CP001807">
    <property type="protein sequence ID" value="ACY48768.1"/>
    <property type="molecule type" value="Genomic_DNA"/>
</dbReference>
<accession>D0MJW0</accession>
<dbReference type="InterPro" id="IPR013780">
    <property type="entry name" value="Glyco_hydro_b"/>
</dbReference>
<dbReference type="Gene3D" id="2.60.40.10">
    <property type="entry name" value="Immunoglobulins"/>
    <property type="match status" value="1"/>
</dbReference>
<dbReference type="InterPro" id="IPR044505">
    <property type="entry name" value="GlgX_Isoamylase_N_E_set"/>
</dbReference>
<keyword evidence="2" id="KW-0378">Hydrolase</keyword>
<reference evidence="5 6" key="1">
    <citation type="journal article" date="2009" name="Stand. Genomic Sci.">
        <title>Complete genome sequence of Rhodothermus marinus type strain (R-10).</title>
        <authorList>
            <person name="Nolan M."/>
            <person name="Tindall B.J."/>
            <person name="Pomrenke H."/>
            <person name="Lapidus A."/>
            <person name="Copeland A."/>
            <person name="Glavina Del Rio T."/>
            <person name="Lucas S."/>
            <person name="Chen F."/>
            <person name="Tice H."/>
            <person name="Cheng J.F."/>
            <person name="Saunders E."/>
            <person name="Han C."/>
            <person name="Bruce D."/>
            <person name="Goodwin L."/>
            <person name="Chain P."/>
            <person name="Pitluck S."/>
            <person name="Ovchinikova G."/>
            <person name="Pati A."/>
            <person name="Ivanova N."/>
            <person name="Mavromatis K."/>
            <person name="Chen A."/>
            <person name="Palaniappan K."/>
            <person name="Land M."/>
            <person name="Hauser L."/>
            <person name="Chang Y.J."/>
            <person name="Jeffries C.D."/>
            <person name="Brettin T."/>
            <person name="Goker M."/>
            <person name="Bristow J."/>
            <person name="Eisen J.A."/>
            <person name="Markowitz V."/>
            <person name="Hugenholtz P."/>
            <person name="Kyrpides N.C."/>
            <person name="Klenk H.P."/>
            <person name="Detter J.C."/>
        </authorList>
    </citation>
    <scope>NUCLEOTIDE SEQUENCE [LARGE SCALE GENOMIC DNA]</scope>
    <source>
        <strain evidence="6">ATCC 43812 / DSM 4252 / R-10</strain>
    </source>
</reference>
<dbReference type="AlphaFoldDB" id="D0MJW0"/>
<dbReference type="CDD" id="cd02856">
    <property type="entry name" value="E_set_GDE_Isoamylase_N"/>
    <property type="match status" value="1"/>
</dbReference>
<dbReference type="KEGG" id="rmr:Rmar_1885"/>
<dbReference type="CAZy" id="CBM48">
    <property type="family name" value="Carbohydrate-Binding Module Family 48"/>
</dbReference>
<feature type="domain" description="Glycosyl hydrolase family 13 catalytic" evidence="4">
    <location>
        <begin position="150"/>
        <end position="578"/>
    </location>
</feature>
<dbReference type="SUPFAM" id="SSF51011">
    <property type="entry name" value="Glycosyl hydrolase domain"/>
    <property type="match status" value="1"/>
</dbReference>
<dbReference type="PANTHER" id="PTHR43002">
    <property type="entry name" value="GLYCOGEN DEBRANCHING ENZYME"/>
    <property type="match status" value="1"/>
</dbReference>
<dbReference type="GO" id="GO:0005980">
    <property type="term" value="P:glycogen catabolic process"/>
    <property type="evidence" value="ECO:0007669"/>
    <property type="project" value="InterPro"/>
</dbReference>
<evidence type="ECO:0000313" key="6">
    <source>
        <dbReference type="Proteomes" id="UP000002221"/>
    </source>
</evidence>
<dbReference type="CAZy" id="GH13">
    <property type="family name" value="Glycoside Hydrolase Family 13"/>
</dbReference>
<evidence type="ECO:0000256" key="1">
    <source>
        <dbReference type="ARBA" id="ARBA00008061"/>
    </source>
</evidence>
<comment type="similarity">
    <text evidence="1">Belongs to the glycosyl hydrolase 13 family.</text>
</comment>
<dbReference type="InterPro" id="IPR004193">
    <property type="entry name" value="Glyco_hydro_13_N"/>
</dbReference>
<evidence type="ECO:0000256" key="2">
    <source>
        <dbReference type="ARBA" id="ARBA00022801"/>
    </source>
</evidence>
<dbReference type="SUPFAM" id="SSF81296">
    <property type="entry name" value="E set domains"/>
    <property type="match status" value="1"/>
</dbReference>
<dbReference type="STRING" id="518766.Rmar_1885"/>
<dbReference type="CDD" id="cd11326">
    <property type="entry name" value="AmyAc_Glg_debranch"/>
    <property type="match status" value="1"/>
</dbReference>
<dbReference type="SMR" id="D0MJW0"/>
<dbReference type="Proteomes" id="UP000002221">
    <property type="component" value="Chromosome"/>
</dbReference>
<evidence type="ECO:0000313" key="5">
    <source>
        <dbReference type="EMBL" id="ACY48768.1"/>
    </source>
</evidence>
<dbReference type="eggNOG" id="COG1523">
    <property type="taxonomic scope" value="Bacteria"/>
</dbReference>
<evidence type="ECO:0000259" key="4">
    <source>
        <dbReference type="SMART" id="SM00642"/>
    </source>
</evidence>
<gene>
    <name evidence="5" type="ordered locus">Rmar_1885</name>
</gene>
<protein>
    <submittedName>
        <fullName evidence="5">Glycogen debranching enzyme GlgX</fullName>
    </submittedName>
</protein>
<dbReference type="InterPro" id="IPR017853">
    <property type="entry name" value="GH"/>
</dbReference>
<dbReference type="SMART" id="SM00642">
    <property type="entry name" value="Aamy"/>
    <property type="match status" value="1"/>
</dbReference>
<dbReference type="Gene3D" id="2.60.40.1180">
    <property type="entry name" value="Golgi alpha-mannosidase II"/>
    <property type="match status" value="1"/>
</dbReference>
<keyword evidence="6" id="KW-1185">Reference proteome</keyword>
<dbReference type="Pfam" id="PF02922">
    <property type="entry name" value="CBM_48"/>
    <property type="match status" value="1"/>
</dbReference>
<organism evidence="5 6">
    <name type="scientific">Rhodothermus marinus (strain ATCC 43812 / DSM 4252 / R-10)</name>
    <name type="common">Rhodothermus obamensis</name>
    <dbReference type="NCBI Taxonomy" id="518766"/>
    <lineage>
        <taxon>Bacteria</taxon>
        <taxon>Pseudomonadati</taxon>
        <taxon>Rhodothermota</taxon>
        <taxon>Rhodothermia</taxon>
        <taxon>Rhodothermales</taxon>
        <taxon>Rhodothermaceae</taxon>
        <taxon>Rhodothermus</taxon>
    </lineage>
</organism>
<dbReference type="SUPFAM" id="SSF51445">
    <property type="entry name" value="(Trans)glycosidases"/>
    <property type="match status" value="1"/>
</dbReference>
<dbReference type="HOGENOM" id="CLU_011725_1_1_10"/>
<dbReference type="GO" id="GO:0004135">
    <property type="term" value="F:amylo-alpha-1,6-glucosidase activity"/>
    <property type="evidence" value="ECO:0007669"/>
    <property type="project" value="InterPro"/>
</dbReference>
<evidence type="ECO:0000256" key="3">
    <source>
        <dbReference type="ARBA" id="ARBA00023295"/>
    </source>
</evidence>
<dbReference type="InterPro" id="IPR013783">
    <property type="entry name" value="Ig-like_fold"/>
</dbReference>